<dbReference type="SUPFAM" id="SSF144064">
    <property type="entry name" value="Heme iron utilization protein-like"/>
    <property type="match status" value="1"/>
</dbReference>
<dbReference type="InterPro" id="IPR053733">
    <property type="entry name" value="Heme_Transport_Util_sf"/>
</dbReference>
<dbReference type="InterPro" id="IPR007845">
    <property type="entry name" value="HemS/ChuX_dom"/>
</dbReference>
<organism evidence="2 3">
    <name type="scientific">Marinobacter zhejiangensis</name>
    <dbReference type="NCBI Taxonomy" id="488535"/>
    <lineage>
        <taxon>Bacteria</taxon>
        <taxon>Pseudomonadati</taxon>
        <taxon>Pseudomonadota</taxon>
        <taxon>Gammaproteobacteria</taxon>
        <taxon>Pseudomonadales</taxon>
        <taxon>Marinobacteraceae</taxon>
        <taxon>Marinobacter</taxon>
    </lineage>
</organism>
<evidence type="ECO:0000259" key="1">
    <source>
        <dbReference type="Pfam" id="PF05171"/>
    </source>
</evidence>
<protein>
    <submittedName>
        <fullName evidence="2">Putative hemin transport protein</fullName>
    </submittedName>
</protein>
<dbReference type="AlphaFoldDB" id="A0A1I4TNC2"/>
<dbReference type="OrthoDB" id="316630at2"/>
<name>A0A1I4TNC2_9GAMM</name>
<dbReference type="STRING" id="488535.SAMN04487963_3686"/>
<keyword evidence="3" id="KW-1185">Reference proteome</keyword>
<dbReference type="Proteomes" id="UP000198519">
    <property type="component" value="Unassembled WGS sequence"/>
</dbReference>
<sequence>MEATLDRTQTALVDRWQALLQQQPGLRIRNAAKVLGVSELELLLCRDGASVRSLKPEFGRLLSALDPVGEVMILSRNEEVVHEVTAAFSEFKVAGSGTMGLAVGDIDIRVFFSHWKHAYLVTEDSRVGPRESLQFFDGHGRALHKIYRTKASNAEAWEQLIEAFVAEAPVLPELTPPPAPEARVEAATVDVQALRQDWATLKDTHHFHAMLKRNQVDRLTAVEVVGQPYSQKLQRHSELAESPLDLLLAQVRDSGCPIMVFVGNPGIVQIFTGSVRNLRRTGEWMNVLDPGFNLHANTQGITDWWVVRKPTTDGMVTSVEGYNADGEIVITLFGKRKPGQPESEAWQAEVRALEAALCV</sequence>
<evidence type="ECO:0000313" key="2">
    <source>
        <dbReference type="EMBL" id="SFM78264.1"/>
    </source>
</evidence>
<feature type="domain" description="Haemin-degrading HemS/ChuX" evidence="1">
    <location>
        <begin position="237"/>
        <end position="352"/>
    </location>
</feature>
<dbReference type="RefSeq" id="WP_092026700.1">
    <property type="nucleotide sequence ID" value="NZ_FOUE01000008.1"/>
</dbReference>
<dbReference type="GO" id="GO:0006826">
    <property type="term" value="P:iron ion transport"/>
    <property type="evidence" value="ECO:0007669"/>
    <property type="project" value="InterPro"/>
</dbReference>
<dbReference type="EMBL" id="FOUE01000008">
    <property type="protein sequence ID" value="SFM78264.1"/>
    <property type="molecule type" value="Genomic_DNA"/>
</dbReference>
<dbReference type="Pfam" id="PF05171">
    <property type="entry name" value="HemS"/>
    <property type="match status" value="2"/>
</dbReference>
<gene>
    <name evidence="2" type="ORF">SAMN04487963_3686</name>
</gene>
<proteinExistence type="predicted"/>
<dbReference type="CDD" id="cd16830">
    <property type="entry name" value="HemS-like_N"/>
    <property type="match status" value="1"/>
</dbReference>
<accession>A0A1I4TNC2</accession>
<dbReference type="CDD" id="cd16831">
    <property type="entry name" value="HemS-like_C"/>
    <property type="match status" value="1"/>
</dbReference>
<reference evidence="3" key="1">
    <citation type="submission" date="2016-10" db="EMBL/GenBank/DDBJ databases">
        <authorList>
            <person name="Varghese N."/>
            <person name="Submissions S."/>
        </authorList>
    </citation>
    <scope>NUCLEOTIDE SEQUENCE [LARGE SCALE GENOMIC DNA]</scope>
    <source>
        <strain evidence="3">CGMCC 1.7061</strain>
    </source>
</reference>
<feature type="domain" description="Haemin-degrading HemS/ChuX" evidence="1">
    <location>
        <begin position="36"/>
        <end position="164"/>
    </location>
</feature>
<dbReference type="Gene3D" id="3.40.1570.10">
    <property type="entry name" value="HemS/ChuS/ChuX like domains"/>
    <property type="match status" value="2"/>
</dbReference>
<evidence type="ECO:0000313" key="3">
    <source>
        <dbReference type="Proteomes" id="UP000198519"/>
    </source>
</evidence>